<dbReference type="Pfam" id="PF00512">
    <property type="entry name" value="HisKA"/>
    <property type="match status" value="1"/>
</dbReference>
<dbReference type="PANTHER" id="PTHR43065">
    <property type="entry name" value="SENSOR HISTIDINE KINASE"/>
    <property type="match status" value="1"/>
</dbReference>
<keyword evidence="5" id="KW-0547">Nucleotide-binding</keyword>
<dbReference type="CDD" id="cd00082">
    <property type="entry name" value="HisKA"/>
    <property type="match status" value="1"/>
</dbReference>
<dbReference type="PROSITE" id="PS50112">
    <property type="entry name" value="PAS"/>
    <property type="match status" value="2"/>
</dbReference>
<protein>
    <recommendedName>
        <fullName evidence="2">histidine kinase</fullName>
        <ecNumber evidence="2">2.7.13.3</ecNumber>
    </recommendedName>
</protein>
<keyword evidence="8" id="KW-0749">Sporulation</keyword>
<comment type="caution">
    <text evidence="12">The sequence shown here is derived from an EMBL/GenBank/DDBJ whole genome shotgun (WGS) entry which is preliminary data.</text>
</comment>
<keyword evidence="7" id="KW-0067">ATP-binding</keyword>
<evidence type="ECO:0000259" key="11">
    <source>
        <dbReference type="PROSITE" id="PS50112"/>
    </source>
</evidence>
<gene>
    <name evidence="12" type="ORF">HMPREF3213_03447</name>
</gene>
<dbReference type="SUPFAM" id="SSF55874">
    <property type="entry name" value="ATPase domain of HSP90 chaperone/DNA topoisomerase II/histidine kinase"/>
    <property type="match status" value="1"/>
</dbReference>
<accession>A0A133KCE3</accession>
<keyword evidence="6 12" id="KW-0418">Kinase</keyword>
<dbReference type="CDD" id="cd00130">
    <property type="entry name" value="PAS"/>
    <property type="match status" value="2"/>
</dbReference>
<dbReference type="InterPro" id="IPR003661">
    <property type="entry name" value="HisK_dim/P_dom"/>
</dbReference>
<comment type="catalytic activity">
    <reaction evidence="1">
        <text>ATP + protein L-histidine = ADP + protein N-phospho-L-histidine.</text>
        <dbReference type="EC" id="2.7.13.3"/>
    </reaction>
</comment>
<dbReference type="SMART" id="SM00388">
    <property type="entry name" value="HisKA"/>
    <property type="match status" value="1"/>
</dbReference>
<evidence type="ECO:0000256" key="6">
    <source>
        <dbReference type="ARBA" id="ARBA00022777"/>
    </source>
</evidence>
<dbReference type="Gene3D" id="3.30.450.20">
    <property type="entry name" value="PAS domain"/>
    <property type="match status" value="2"/>
</dbReference>
<evidence type="ECO:0000256" key="2">
    <source>
        <dbReference type="ARBA" id="ARBA00012438"/>
    </source>
</evidence>
<evidence type="ECO:0000256" key="9">
    <source>
        <dbReference type="ARBA" id="ARBA00023012"/>
    </source>
</evidence>
<evidence type="ECO:0000256" key="1">
    <source>
        <dbReference type="ARBA" id="ARBA00000085"/>
    </source>
</evidence>
<dbReference type="PROSITE" id="PS50109">
    <property type="entry name" value="HIS_KIN"/>
    <property type="match status" value="1"/>
</dbReference>
<dbReference type="GO" id="GO:0000155">
    <property type="term" value="F:phosphorelay sensor kinase activity"/>
    <property type="evidence" value="ECO:0007669"/>
    <property type="project" value="InterPro"/>
</dbReference>
<dbReference type="InterPro" id="IPR004358">
    <property type="entry name" value="Sig_transdc_His_kin-like_C"/>
</dbReference>
<dbReference type="PRINTS" id="PR00344">
    <property type="entry name" value="BCTRLSENSOR"/>
</dbReference>
<dbReference type="FunFam" id="1.10.287.130:FF:000040">
    <property type="entry name" value="PAS domain-containing sensor histidine kinase"/>
    <property type="match status" value="1"/>
</dbReference>
<dbReference type="InterPro" id="IPR000014">
    <property type="entry name" value="PAS"/>
</dbReference>
<dbReference type="GO" id="GO:0005524">
    <property type="term" value="F:ATP binding"/>
    <property type="evidence" value="ECO:0007669"/>
    <property type="project" value="UniProtKB-KW"/>
</dbReference>
<dbReference type="CDD" id="cd00075">
    <property type="entry name" value="HATPase"/>
    <property type="match status" value="1"/>
</dbReference>
<dbReference type="AlphaFoldDB" id="A0A133KCE3"/>
<dbReference type="GO" id="GO:0030435">
    <property type="term" value="P:sporulation resulting in formation of a cellular spore"/>
    <property type="evidence" value="ECO:0007669"/>
    <property type="project" value="UniProtKB-KW"/>
</dbReference>
<dbReference type="Gene3D" id="1.10.287.130">
    <property type="match status" value="1"/>
</dbReference>
<dbReference type="Pfam" id="PF00989">
    <property type="entry name" value="PAS"/>
    <property type="match status" value="1"/>
</dbReference>
<dbReference type="InterPro" id="IPR035965">
    <property type="entry name" value="PAS-like_dom_sf"/>
</dbReference>
<dbReference type="Pfam" id="PF02518">
    <property type="entry name" value="HATPase_c"/>
    <property type="match status" value="1"/>
</dbReference>
<feature type="domain" description="Histidine kinase" evidence="10">
    <location>
        <begin position="303"/>
        <end position="511"/>
    </location>
</feature>
<proteinExistence type="predicted"/>
<name>A0A133KCE3_HEYCO</name>
<dbReference type="Proteomes" id="UP000070376">
    <property type="component" value="Unassembled WGS sequence"/>
</dbReference>
<dbReference type="InterPro" id="IPR013767">
    <property type="entry name" value="PAS_fold"/>
</dbReference>
<evidence type="ECO:0000256" key="3">
    <source>
        <dbReference type="ARBA" id="ARBA00022553"/>
    </source>
</evidence>
<feature type="domain" description="PAS" evidence="11">
    <location>
        <begin position="168"/>
        <end position="238"/>
    </location>
</feature>
<keyword evidence="3" id="KW-0597">Phosphoprotein</keyword>
<dbReference type="InterPro" id="IPR036097">
    <property type="entry name" value="HisK_dim/P_sf"/>
</dbReference>
<keyword evidence="4" id="KW-0808">Transferase</keyword>
<dbReference type="InterPro" id="IPR005467">
    <property type="entry name" value="His_kinase_dom"/>
</dbReference>
<evidence type="ECO:0000256" key="7">
    <source>
        <dbReference type="ARBA" id="ARBA00022840"/>
    </source>
</evidence>
<feature type="domain" description="PAS" evidence="11">
    <location>
        <begin position="48"/>
        <end position="103"/>
    </location>
</feature>
<reference evidence="13" key="1">
    <citation type="submission" date="2016-01" db="EMBL/GenBank/DDBJ databases">
        <authorList>
            <person name="Mitreva M."/>
            <person name="Pepin K.H."/>
            <person name="Mihindukulasuriya K.A."/>
            <person name="Fulton R."/>
            <person name="Fronick C."/>
            <person name="O'Laughlin M."/>
            <person name="Miner T."/>
            <person name="Herter B."/>
            <person name="Rosa B.A."/>
            <person name="Cordes M."/>
            <person name="Tomlinson C."/>
            <person name="Wollam A."/>
            <person name="Palsikar V.B."/>
            <person name="Mardis E.R."/>
            <person name="Wilson R.K."/>
        </authorList>
    </citation>
    <scope>NUCLEOTIDE SEQUENCE [LARGE SCALE GENOMIC DNA]</scope>
    <source>
        <strain evidence="13">GED7749B</strain>
    </source>
</reference>
<evidence type="ECO:0000313" key="13">
    <source>
        <dbReference type="Proteomes" id="UP000070376"/>
    </source>
</evidence>
<evidence type="ECO:0000256" key="4">
    <source>
        <dbReference type="ARBA" id="ARBA00022679"/>
    </source>
</evidence>
<dbReference type="EMBL" id="LRPN01000177">
    <property type="protein sequence ID" value="KWZ77258.1"/>
    <property type="molecule type" value="Genomic_DNA"/>
</dbReference>
<organism evidence="12 13">
    <name type="scientific">Heyndrickxia coagulans</name>
    <name type="common">Weizmannia coagulans</name>
    <dbReference type="NCBI Taxonomy" id="1398"/>
    <lineage>
        <taxon>Bacteria</taxon>
        <taxon>Bacillati</taxon>
        <taxon>Bacillota</taxon>
        <taxon>Bacilli</taxon>
        <taxon>Bacillales</taxon>
        <taxon>Bacillaceae</taxon>
        <taxon>Heyndrickxia</taxon>
    </lineage>
</organism>
<evidence type="ECO:0000256" key="5">
    <source>
        <dbReference type="ARBA" id="ARBA00022741"/>
    </source>
</evidence>
<dbReference type="Pfam" id="PF13426">
    <property type="entry name" value="PAS_9"/>
    <property type="match status" value="1"/>
</dbReference>
<dbReference type="SMART" id="SM00387">
    <property type="entry name" value="HATPase_c"/>
    <property type="match status" value="1"/>
</dbReference>
<dbReference type="SUPFAM" id="SSF55785">
    <property type="entry name" value="PYP-like sensor domain (PAS domain)"/>
    <property type="match status" value="2"/>
</dbReference>
<dbReference type="InterPro" id="IPR003594">
    <property type="entry name" value="HATPase_dom"/>
</dbReference>
<evidence type="ECO:0000313" key="12">
    <source>
        <dbReference type="EMBL" id="KWZ77258.1"/>
    </source>
</evidence>
<evidence type="ECO:0000256" key="8">
    <source>
        <dbReference type="ARBA" id="ARBA00022969"/>
    </source>
</evidence>
<sequence>MQQTFPDICCEQKYHKFRGMLLMKKGRTNLGTDQFMSQKKRGLVLRDHEQLYRTLFLEAMDAIVFWDQNGQILLANEAALKIFECTMEEFVGKKLSDFVYVENGGNCRKFDRLNQIPAAREELLFKMPNGQLKHLEFTSRYISAENYHMTIFRNVSSRYKMEQTLRDSEERFRKVFEGSIDGMVLWNWDLKIVDINPAAANYFDCSREDAIGKRIQNLLLTNDEKMQKDFLRHLFQLKENGTADYLFTASKANETKYYEITSKGNLTSNMNLTVIRDITERRAMQEQLRKSDTLNIVGELAAGIAHEIRNPMTALKGFIQLLQNSMKEEEHSLYFNVITSELARIEAIITDFLVLAKPQAIQFQNHDVRKIMRDTIGLLNAQALMHNIQISCHFDEGLPDVYCEGNQIKQVFINIIKNAIEVMPDGGKIDIAICYEKEKGLVHTSIRDEGEGIPDDKIEKLGEPFYTTKERGTGLGLMISYKIIKEHKGFIQVQSKVREGTTFHIFLPVHQEAGDENGFYLAGKPNRTFNSKGE</sequence>
<dbReference type="InterPro" id="IPR036890">
    <property type="entry name" value="HATPase_C_sf"/>
</dbReference>
<evidence type="ECO:0000259" key="10">
    <source>
        <dbReference type="PROSITE" id="PS50109"/>
    </source>
</evidence>
<dbReference type="SMART" id="SM00091">
    <property type="entry name" value="PAS"/>
    <property type="match status" value="2"/>
</dbReference>
<dbReference type="NCBIfam" id="TIGR00229">
    <property type="entry name" value="sensory_box"/>
    <property type="match status" value="2"/>
</dbReference>
<keyword evidence="9" id="KW-0902">Two-component regulatory system</keyword>
<dbReference type="Gene3D" id="3.30.565.10">
    <property type="entry name" value="Histidine kinase-like ATPase, C-terminal domain"/>
    <property type="match status" value="1"/>
</dbReference>
<dbReference type="SUPFAM" id="SSF47384">
    <property type="entry name" value="Homodimeric domain of signal transducing histidine kinase"/>
    <property type="match status" value="1"/>
</dbReference>
<dbReference type="PANTHER" id="PTHR43065:SF34">
    <property type="entry name" value="SPORULATION KINASE A"/>
    <property type="match status" value="1"/>
</dbReference>
<dbReference type="PATRIC" id="fig|1398.22.peg.3455"/>
<dbReference type="GO" id="GO:0006355">
    <property type="term" value="P:regulation of DNA-templated transcription"/>
    <property type="evidence" value="ECO:0007669"/>
    <property type="project" value="InterPro"/>
</dbReference>
<dbReference type="EC" id="2.7.13.3" evidence="2"/>